<dbReference type="GO" id="GO:0004198">
    <property type="term" value="F:calcium-dependent cysteine-type endopeptidase activity"/>
    <property type="evidence" value="ECO:0007669"/>
    <property type="project" value="InterPro"/>
</dbReference>
<name>A0A1V4K3P1_PATFA</name>
<organism evidence="2 3">
    <name type="scientific">Patagioenas fasciata monilis</name>
    <dbReference type="NCBI Taxonomy" id="372326"/>
    <lineage>
        <taxon>Eukaryota</taxon>
        <taxon>Metazoa</taxon>
        <taxon>Chordata</taxon>
        <taxon>Craniata</taxon>
        <taxon>Vertebrata</taxon>
        <taxon>Euteleostomi</taxon>
        <taxon>Archelosauria</taxon>
        <taxon>Archosauria</taxon>
        <taxon>Dinosauria</taxon>
        <taxon>Saurischia</taxon>
        <taxon>Theropoda</taxon>
        <taxon>Coelurosauria</taxon>
        <taxon>Aves</taxon>
        <taxon>Neognathae</taxon>
        <taxon>Neoaves</taxon>
        <taxon>Columbimorphae</taxon>
        <taxon>Columbiformes</taxon>
        <taxon>Columbidae</taxon>
        <taxon>Patagioenas</taxon>
    </lineage>
</organism>
<proteinExistence type="predicted"/>
<evidence type="ECO:0000313" key="3">
    <source>
        <dbReference type="Proteomes" id="UP000190648"/>
    </source>
</evidence>
<protein>
    <recommendedName>
        <fullName evidence="1">Calpain catalytic domain-containing protein</fullName>
    </recommendedName>
</protein>
<dbReference type="SUPFAM" id="SSF54001">
    <property type="entry name" value="Cysteine proteinases"/>
    <property type="match status" value="1"/>
</dbReference>
<evidence type="ECO:0000313" key="2">
    <source>
        <dbReference type="EMBL" id="OPJ79056.1"/>
    </source>
</evidence>
<sequence length="66" mass="7282">MAPCAVLRRDCKVPAELLIADICSTPQLFSNNLQDVQVKQGILGDCWCLCVSVALQKSKYLLNKQS</sequence>
<dbReference type="EMBL" id="LSYS01004732">
    <property type="protein sequence ID" value="OPJ79056.1"/>
    <property type="molecule type" value="Genomic_DNA"/>
</dbReference>
<evidence type="ECO:0000259" key="1">
    <source>
        <dbReference type="Pfam" id="PF00648"/>
    </source>
</evidence>
<dbReference type="AlphaFoldDB" id="A0A1V4K3P1"/>
<dbReference type="Pfam" id="PF00648">
    <property type="entry name" value="Peptidase_C2"/>
    <property type="match status" value="1"/>
</dbReference>
<dbReference type="InterPro" id="IPR001300">
    <property type="entry name" value="Peptidase_C2_calpain_cat"/>
</dbReference>
<dbReference type="Proteomes" id="UP000190648">
    <property type="component" value="Unassembled WGS sequence"/>
</dbReference>
<comment type="caution">
    <text evidence="2">The sequence shown here is derived from an EMBL/GenBank/DDBJ whole genome shotgun (WGS) entry which is preliminary data.</text>
</comment>
<feature type="domain" description="Calpain catalytic" evidence="1">
    <location>
        <begin position="21"/>
        <end position="64"/>
    </location>
</feature>
<reference evidence="2 3" key="1">
    <citation type="submission" date="2016-02" db="EMBL/GenBank/DDBJ databases">
        <title>Band-tailed pigeon sequencing and assembly.</title>
        <authorList>
            <person name="Soares A.E."/>
            <person name="Novak B.J."/>
            <person name="Rice E.S."/>
            <person name="O'Connell B."/>
            <person name="Chang D."/>
            <person name="Weber S."/>
            <person name="Shapiro B."/>
        </authorList>
    </citation>
    <scope>NUCLEOTIDE SEQUENCE [LARGE SCALE GENOMIC DNA]</scope>
    <source>
        <strain evidence="2">BTP2013</strain>
        <tissue evidence="2">Blood</tissue>
    </source>
</reference>
<keyword evidence="3" id="KW-1185">Reference proteome</keyword>
<gene>
    <name evidence="2" type="ORF">AV530_004997</name>
</gene>
<dbReference type="GO" id="GO:0006508">
    <property type="term" value="P:proteolysis"/>
    <property type="evidence" value="ECO:0007669"/>
    <property type="project" value="InterPro"/>
</dbReference>
<accession>A0A1V4K3P1</accession>
<dbReference type="InterPro" id="IPR038765">
    <property type="entry name" value="Papain-like_cys_pep_sf"/>
</dbReference>
<dbReference type="STRING" id="372326.A0A1V4K3P1"/>